<dbReference type="Gene3D" id="3.30.450.20">
    <property type="entry name" value="PAS domain"/>
    <property type="match status" value="2"/>
</dbReference>
<dbReference type="PROSITE" id="PS50109">
    <property type="entry name" value="HIS_KIN"/>
    <property type="match status" value="1"/>
</dbReference>
<feature type="domain" description="PAC" evidence="8">
    <location>
        <begin position="282"/>
        <end position="334"/>
    </location>
</feature>
<dbReference type="Pfam" id="PF13426">
    <property type="entry name" value="PAS_9"/>
    <property type="match status" value="1"/>
</dbReference>
<sequence>MQPAATAMSLLLNQPTPPAQVPDGSAAPLPASSYYYALERLERRLFEMNAEGTHALHELLQAYICGIEEMHPGIHCVLLLRRGQKLYPFACGSIASGFMDSLADGVDIADNTGTCGTAAYLRRMVVTTDISKDARWDAWRDHALAHQLRACWSTPILDNTGEVVATFGMYYHDVKAPSSLEENTILRAVHLLQVLLDNQRRAEQLHLSHMRYELLSQATHDAVWDWDIASDNCDYNSAFETLFGYGRDRTKNVWSDNLHADDRDRVLGGLFRARQDPAVFTWEMQYRFHRADGRIANVLDRASIVRDGSGQAIRMVGAMQDITPIKEAELELQHLSLIAKETVNGVIMTDAEERITWVNKAFTDITGYTSAEVLGRKPGDVLQGPQTRPHDRRCVRKSLAARESFTCEMLNYNRSGAPYWVEIKGQPVRNQRGELEYYFAILTDITEKKKLEQLVIEEKIEAQKEIAKAIINTQELERSEIGKELHDNVNQILTTAKLYVENISYYPAQGAEFVARSCALLQRSINEIRYLARQLVTPVLNDIGFRATIDELIAHYLSLGTFHVDFRYSLGERKLPRELQLTLYRIVQEQLNNIVKHADATSVELTIGIDSGHLRLAISDNGKGFDPGKTARGVGLKNIRNRADVYHGQLRLQSAPGSGCHLTVDFPVPQKARAQPSLRFPDSD</sequence>
<dbReference type="InterPro" id="IPR000014">
    <property type="entry name" value="PAS"/>
</dbReference>
<feature type="domain" description="PAC" evidence="8">
    <location>
        <begin position="403"/>
        <end position="457"/>
    </location>
</feature>
<dbReference type="OrthoDB" id="5522855at2"/>
<dbReference type="PANTHER" id="PTHR24421">
    <property type="entry name" value="NITRATE/NITRITE SENSOR PROTEIN NARX-RELATED"/>
    <property type="match status" value="1"/>
</dbReference>
<feature type="domain" description="PAS" evidence="7">
    <location>
        <begin position="331"/>
        <end position="402"/>
    </location>
</feature>
<proteinExistence type="predicted"/>
<dbReference type="InterPro" id="IPR005467">
    <property type="entry name" value="His_kinase_dom"/>
</dbReference>
<dbReference type="SMART" id="SM00091">
    <property type="entry name" value="PAS"/>
    <property type="match status" value="2"/>
</dbReference>
<evidence type="ECO:0000256" key="3">
    <source>
        <dbReference type="ARBA" id="ARBA00022679"/>
    </source>
</evidence>
<dbReference type="SUPFAM" id="SSF55874">
    <property type="entry name" value="ATPase domain of HSP90 chaperone/DNA topoisomerase II/histidine kinase"/>
    <property type="match status" value="1"/>
</dbReference>
<dbReference type="CDD" id="cd16917">
    <property type="entry name" value="HATPase_UhpB-NarQ-NarX-like"/>
    <property type="match status" value="1"/>
</dbReference>
<dbReference type="Pfam" id="PF02518">
    <property type="entry name" value="HATPase_c"/>
    <property type="match status" value="1"/>
</dbReference>
<dbReference type="EC" id="2.7.13.3" evidence="2"/>
<evidence type="ECO:0000313" key="9">
    <source>
        <dbReference type="EMBL" id="TCZ74183.1"/>
    </source>
</evidence>
<comment type="catalytic activity">
    <reaction evidence="1">
        <text>ATP + protein L-histidine = ADP + protein N-phospho-L-histidine.</text>
        <dbReference type="EC" id="2.7.13.3"/>
    </reaction>
</comment>
<dbReference type="InterPro" id="IPR001610">
    <property type="entry name" value="PAC"/>
</dbReference>
<keyword evidence="4" id="KW-0418">Kinase</keyword>
<gene>
    <name evidence="9" type="ORF">E0486_03660</name>
</gene>
<dbReference type="PROSITE" id="PS50113">
    <property type="entry name" value="PAC"/>
    <property type="match status" value="2"/>
</dbReference>
<dbReference type="CDD" id="cd00130">
    <property type="entry name" value="PAS"/>
    <property type="match status" value="2"/>
</dbReference>
<dbReference type="SMART" id="SM00387">
    <property type="entry name" value="HATPase_c"/>
    <property type="match status" value="1"/>
</dbReference>
<dbReference type="Gene3D" id="3.30.450.40">
    <property type="match status" value="1"/>
</dbReference>
<comment type="caution">
    <text evidence="9">The sequence shown here is derived from an EMBL/GenBank/DDBJ whole genome shotgun (WGS) entry which is preliminary data.</text>
</comment>
<evidence type="ECO:0000256" key="1">
    <source>
        <dbReference type="ARBA" id="ARBA00000085"/>
    </source>
</evidence>
<dbReference type="InterPro" id="IPR050482">
    <property type="entry name" value="Sensor_HK_TwoCompSys"/>
</dbReference>
<dbReference type="InterPro" id="IPR003594">
    <property type="entry name" value="HATPase_dom"/>
</dbReference>
<dbReference type="GO" id="GO:0004673">
    <property type="term" value="F:protein histidine kinase activity"/>
    <property type="evidence" value="ECO:0007669"/>
    <property type="project" value="UniProtKB-EC"/>
</dbReference>
<evidence type="ECO:0000259" key="7">
    <source>
        <dbReference type="PROSITE" id="PS50112"/>
    </source>
</evidence>
<dbReference type="Proteomes" id="UP000295164">
    <property type="component" value="Unassembled WGS sequence"/>
</dbReference>
<evidence type="ECO:0000256" key="2">
    <source>
        <dbReference type="ARBA" id="ARBA00012438"/>
    </source>
</evidence>
<name>A0A4R4E5N3_9BACT</name>
<evidence type="ECO:0000256" key="5">
    <source>
        <dbReference type="ARBA" id="ARBA00023012"/>
    </source>
</evidence>
<dbReference type="InterPro" id="IPR003018">
    <property type="entry name" value="GAF"/>
</dbReference>
<dbReference type="AlphaFoldDB" id="A0A4R4E5N3"/>
<dbReference type="InterPro" id="IPR000700">
    <property type="entry name" value="PAS-assoc_C"/>
</dbReference>
<keyword evidence="5" id="KW-0902">Two-component regulatory system</keyword>
<dbReference type="SUPFAM" id="SSF55781">
    <property type="entry name" value="GAF domain-like"/>
    <property type="match status" value="1"/>
</dbReference>
<evidence type="ECO:0000256" key="4">
    <source>
        <dbReference type="ARBA" id="ARBA00022777"/>
    </source>
</evidence>
<dbReference type="InterPro" id="IPR035965">
    <property type="entry name" value="PAS-like_dom_sf"/>
</dbReference>
<accession>A0A4R4E5N3</accession>
<dbReference type="PANTHER" id="PTHR24421:SF10">
    <property type="entry name" value="NITRATE_NITRITE SENSOR PROTEIN NARQ"/>
    <property type="match status" value="1"/>
</dbReference>
<dbReference type="Gene3D" id="3.30.565.10">
    <property type="entry name" value="Histidine kinase-like ATPase, C-terminal domain"/>
    <property type="match status" value="1"/>
</dbReference>
<dbReference type="InterPro" id="IPR029016">
    <property type="entry name" value="GAF-like_dom_sf"/>
</dbReference>
<dbReference type="Pfam" id="PF08447">
    <property type="entry name" value="PAS_3"/>
    <property type="match status" value="1"/>
</dbReference>
<dbReference type="InterPro" id="IPR013655">
    <property type="entry name" value="PAS_fold_3"/>
</dbReference>
<dbReference type="NCBIfam" id="TIGR00229">
    <property type="entry name" value="sensory_box"/>
    <property type="match status" value="2"/>
</dbReference>
<evidence type="ECO:0000259" key="8">
    <source>
        <dbReference type="PROSITE" id="PS50113"/>
    </source>
</evidence>
<reference evidence="9 10" key="1">
    <citation type="submission" date="2019-03" db="EMBL/GenBank/DDBJ databases">
        <authorList>
            <person name="Kim M.K.M."/>
        </authorList>
    </citation>
    <scope>NUCLEOTIDE SEQUENCE [LARGE SCALE GENOMIC DNA]</scope>
    <source>
        <strain evidence="9 10">17J68-15</strain>
    </source>
</reference>
<dbReference type="SMART" id="SM00065">
    <property type="entry name" value="GAF"/>
    <property type="match status" value="1"/>
</dbReference>
<dbReference type="GO" id="GO:0000160">
    <property type="term" value="P:phosphorelay signal transduction system"/>
    <property type="evidence" value="ECO:0007669"/>
    <property type="project" value="UniProtKB-KW"/>
</dbReference>
<protein>
    <recommendedName>
        <fullName evidence="2">histidine kinase</fullName>
        <ecNumber evidence="2">2.7.13.3</ecNumber>
    </recommendedName>
</protein>
<keyword evidence="3" id="KW-0808">Transferase</keyword>
<dbReference type="InterPro" id="IPR036890">
    <property type="entry name" value="HATPase_C_sf"/>
</dbReference>
<organism evidence="9 10">
    <name type="scientific">Flaviaesturariibacter aridisoli</name>
    <dbReference type="NCBI Taxonomy" id="2545761"/>
    <lineage>
        <taxon>Bacteria</taxon>
        <taxon>Pseudomonadati</taxon>
        <taxon>Bacteroidota</taxon>
        <taxon>Chitinophagia</taxon>
        <taxon>Chitinophagales</taxon>
        <taxon>Chitinophagaceae</taxon>
        <taxon>Flaviaestuariibacter</taxon>
    </lineage>
</organism>
<evidence type="ECO:0000259" key="6">
    <source>
        <dbReference type="PROSITE" id="PS50109"/>
    </source>
</evidence>
<dbReference type="SMART" id="SM00086">
    <property type="entry name" value="PAC"/>
    <property type="match status" value="2"/>
</dbReference>
<dbReference type="PROSITE" id="PS50112">
    <property type="entry name" value="PAS"/>
    <property type="match status" value="1"/>
</dbReference>
<dbReference type="EMBL" id="SKFH01000003">
    <property type="protein sequence ID" value="TCZ74183.1"/>
    <property type="molecule type" value="Genomic_DNA"/>
</dbReference>
<dbReference type="SUPFAM" id="SSF55785">
    <property type="entry name" value="PYP-like sensor domain (PAS domain)"/>
    <property type="match status" value="2"/>
</dbReference>
<dbReference type="Pfam" id="PF13185">
    <property type="entry name" value="GAF_2"/>
    <property type="match status" value="1"/>
</dbReference>
<evidence type="ECO:0000313" key="10">
    <source>
        <dbReference type="Proteomes" id="UP000295164"/>
    </source>
</evidence>
<keyword evidence="10" id="KW-1185">Reference proteome</keyword>
<dbReference type="Gene3D" id="1.20.5.1930">
    <property type="match status" value="1"/>
</dbReference>
<feature type="domain" description="Histidine kinase" evidence="6">
    <location>
        <begin position="480"/>
        <end position="670"/>
    </location>
</feature>